<organism evidence="1 2">
    <name type="scientific">Motilibacter deserti</name>
    <dbReference type="NCBI Taxonomy" id="2714956"/>
    <lineage>
        <taxon>Bacteria</taxon>
        <taxon>Bacillati</taxon>
        <taxon>Actinomycetota</taxon>
        <taxon>Actinomycetes</taxon>
        <taxon>Motilibacterales</taxon>
        <taxon>Motilibacteraceae</taxon>
        <taxon>Motilibacter</taxon>
    </lineage>
</organism>
<dbReference type="Proteomes" id="UP000800981">
    <property type="component" value="Unassembled WGS sequence"/>
</dbReference>
<protein>
    <submittedName>
        <fullName evidence="1">Uncharacterized protein</fullName>
    </submittedName>
</protein>
<evidence type="ECO:0000313" key="1">
    <source>
        <dbReference type="EMBL" id="NHC12294.1"/>
    </source>
</evidence>
<proteinExistence type="predicted"/>
<gene>
    <name evidence="1" type="ORF">G9H71_00675</name>
</gene>
<evidence type="ECO:0000313" key="2">
    <source>
        <dbReference type="Proteomes" id="UP000800981"/>
    </source>
</evidence>
<name>A0ABX0GR02_9ACTN</name>
<keyword evidence="2" id="KW-1185">Reference proteome</keyword>
<comment type="caution">
    <text evidence="1">The sequence shown here is derived from an EMBL/GenBank/DDBJ whole genome shotgun (WGS) entry which is preliminary data.</text>
</comment>
<sequence>MSVFDRAVDAARAGREAPALGYLQQFLDRVRNQVKGDAADVAAREALVAAAQPVLRGLRALDVSEG</sequence>
<accession>A0ABX0GR02</accession>
<reference evidence="1 2" key="1">
    <citation type="submission" date="2020-03" db="EMBL/GenBank/DDBJ databases">
        <title>Two novel Motilibacter sp.</title>
        <authorList>
            <person name="Liu S."/>
        </authorList>
    </citation>
    <scope>NUCLEOTIDE SEQUENCE [LARGE SCALE GENOMIC DNA]</scope>
    <source>
        <strain evidence="1 2">E257</strain>
    </source>
</reference>
<dbReference type="EMBL" id="JAANNP010000001">
    <property type="protein sequence ID" value="NHC12294.1"/>
    <property type="molecule type" value="Genomic_DNA"/>
</dbReference>
<dbReference type="RefSeq" id="WP_166276415.1">
    <property type="nucleotide sequence ID" value="NZ_JAANNP010000001.1"/>
</dbReference>